<accession>A0A942IAP7</accession>
<protein>
    <submittedName>
        <fullName evidence="3">Uncharacterized protein</fullName>
    </submittedName>
</protein>
<keyword evidence="2" id="KW-1133">Transmembrane helix</keyword>
<keyword evidence="2" id="KW-0812">Transmembrane</keyword>
<gene>
    <name evidence="3" type="ORF">KEU06_23205</name>
</gene>
<evidence type="ECO:0000256" key="1">
    <source>
        <dbReference type="SAM" id="MobiDB-lite"/>
    </source>
</evidence>
<dbReference type="AlphaFoldDB" id="A0A942IAP7"/>
<dbReference type="EMBL" id="JAGWCR010000014">
    <property type="protein sequence ID" value="MBS3651530.1"/>
    <property type="molecule type" value="Genomic_DNA"/>
</dbReference>
<reference evidence="3" key="1">
    <citation type="submission" date="2021-04" db="EMBL/GenBank/DDBJ databases">
        <title>Pseudaminobacter soli sp. nov., isolated from paddy soil contaminated by heavy metals.</title>
        <authorList>
            <person name="Zhang K."/>
        </authorList>
    </citation>
    <scope>NUCLEOTIDE SEQUENCE</scope>
    <source>
        <strain evidence="3">19-2017</strain>
    </source>
</reference>
<dbReference type="Proteomes" id="UP000680348">
    <property type="component" value="Unassembled WGS sequence"/>
</dbReference>
<dbReference type="RefSeq" id="WP_188257085.1">
    <property type="nucleotide sequence ID" value="NZ_JABVCF010000014.1"/>
</dbReference>
<feature type="transmembrane region" description="Helical" evidence="2">
    <location>
        <begin position="25"/>
        <end position="46"/>
    </location>
</feature>
<evidence type="ECO:0000313" key="3">
    <source>
        <dbReference type="EMBL" id="MBS3651530.1"/>
    </source>
</evidence>
<evidence type="ECO:0000256" key="2">
    <source>
        <dbReference type="SAM" id="Phobius"/>
    </source>
</evidence>
<keyword evidence="4" id="KW-1185">Reference proteome</keyword>
<proteinExistence type="predicted"/>
<feature type="region of interest" description="Disordered" evidence="1">
    <location>
        <begin position="121"/>
        <end position="186"/>
    </location>
</feature>
<name>A0A942IAP7_9HYPH</name>
<sequence>MANTIHPGAPHHLPPFITAPGETDWFYNGSVIFIVVLVLALGSLYFRLHALPERLAHKNPNKVQFEIVAVLALLALFTHNTLYWVAALLLAFVRFPDFATPLTAMAESLARLASGRRVRDVEGAPAAKNEGTPVPVDIKEASPSEEFPWSAAQLGPPPPEPSPALDSEGHDQEATSPMKQQIPEKA</sequence>
<keyword evidence="2" id="KW-0472">Membrane</keyword>
<comment type="caution">
    <text evidence="3">The sequence shown here is derived from an EMBL/GenBank/DDBJ whole genome shotgun (WGS) entry which is preliminary data.</text>
</comment>
<feature type="transmembrane region" description="Helical" evidence="2">
    <location>
        <begin position="67"/>
        <end position="93"/>
    </location>
</feature>
<evidence type="ECO:0000313" key="4">
    <source>
        <dbReference type="Proteomes" id="UP000680348"/>
    </source>
</evidence>
<organism evidence="3 4">
    <name type="scientific">Pseudaminobacter soli</name>
    <name type="common">ex Zhang et al. 2022</name>
    <dbReference type="NCBI Taxonomy" id="2831468"/>
    <lineage>
        <taxon>Bacteria</taxon>
        <taxon>Pseudomonadati</taxon>
        <taxon>Pseudomonadota</taxon>
        <taxon>Alphaproteobacteria</taxon>
        <taxon>Hyphomicrobiales</taxon>
        <taxon>Phyllobacteriaceae</taxon>
        <taxon>Pseudaminobacter</taxon>
    </lineage>
</organism>